<feature type="compositionally biased region" description="Low complexity" evidence="1">
    <location>
        <begin position="19"/>
        <end position="30"/>
    </location>
</feature>
<organism evidence="3">
    <name type="scientific">Drosophila grimshawi</name>
    <name type="common">Hawaiian fruit fly</name>
    <name type="synonym">Idiomyia grimshawi</name>
    <dbReference type="NCBI Taxonomy" id="7222"/>
    <lineage>
        <taxon>Eukaryota</taxon>
        <taxon>Metazoa</taxon>
        <taxon>Ecdysozoa</taxon>
        <taxon>Arthropoda</taxon>
        <taxon>Hexapoda</taxon>
        <taxon>Insecta</taxon>
        <taxon>Pterygota</taxon>
        <taxon>Neoptera</taxon>
        <taxon>Endopterygota</taxon>
        <taxon>Diptera</taxon>
        <taxon>Brachycera</taxon>
        <taxon>Muscomorpha</taxon>
        <taxon>Ephydroidea</taxon>
        <taxon>Drosophilidae</taxon>
        <taxon>Drosophila</taxon>
        <taxon>Hawaiian Drosophila</taxon>
    </lineage>
</organism>
<protein>
    <submittedName>
        <fullName evidence="2">GH11745</fullName>
    </submittedName>
</protein>
<dbReference type="AlphaFoldDB" id="B4K4D4"/>
<reference evidence="2 3" key="1">
    <citation type="journal article" date="2007" name="Nature">
        <title>Evolution of genes and genomes on the Drosophila phylogeny.</title>
        <authorList>
            <consortium name="Drosophila 12 Genomes Consortium"/>
            <person name="Clark A.G."/>
            <person name="Eisen M.B."/>
            <person name="Smith D.R."/>
            <person name="Bergman C.M."/>
            <person name="Oliver B."/>
            <person name="Markow T.A."/>
            <person name="Kaufman T.C."/>
            <person name="Kellis M."/>
            <person name="Gelbart W."/>
            <person name="Iyer V.N."/>
            <person name="Pollard D.A."/>
            <person name="Sackton T.B."/>
            <person name="Larracuente A.M."/>
            <person name="Singh N.D."/>
            <person name="Abad J.P."/>
            <person name="Abt D.N."/>
            <person name="Adryan B."/>
            <person name="Aguade M."/>
            <person name="Akashi H."/>
            <person name="Anderson W.W."/>
            <person name="Aquadro C.F."/>
            <person name="Ardell D.H."/>
            <person name="Arguello R."/>
            <person name="Artieri C.G."/>
            <person name="Barbash D.A."/>
            <person name="Barker D."/>
            <person name="Barsanti P."/>
            <person name="Batterham P."/>
            <person name="Batzoglou S."/>
            <person name="Begun D."/>
            <person name="Bhutkar A."/>
            <person name="Blanco E."/>
            <person name="Bosak S.A."/>
            <person name="Bradley R.K."/>
            <person name="Brand A.D."/>
            <person name="Brent M.R."/>
            <person name="Brooks A.N."/>
            <person name="Brown R.H."/>
            <person name="Butlin R.K."/>
            <person name="Caggese C."/>
            <person name="Calvi B.R."/>
            <person name="Bernardo de Carvalho A."/>
            <person name="Caspi A."/>
            <person name="Castrezana S."/>
            <person name="Celniker S.E."/>
            <person name="Chang J.L."/>
            <person name="Chapple C."/>
            <person name="Chatterji S."/>
            <person name="Chinwalla A."/>
            <person name="Civetta A."/>
            <person name="Clifton S.W."/>
            <person name="Comeron J.M."/>
            <person name="Costello J.C."/>
            <person name="Coyne J.A."/>
            <person name="Daub J."/>
            <person name="David R.G."/>
            <person name="Delcher A.L."/>
            <person name="Delehaunty K."/>
            <person name="Do C.B."/>
            <person name="Ebling H."/>
            <person name="Edwards K."/>
            <person name="Eickbush T."/>
            <person name="Evans J.D."/>
            <person name="Filipski A."/>
            <person name="Findeiss S."/>
            <person name="Freyhult E."/>
            <person name="Fulton L."/>
            <person name="Fulton R."/>
            <person name="Garcia A.C."/>
            <person name="Gardiner A."/>
            <person name="Garfield D.A."/>
            <person name="Garvin B.E."/>
            <person name="Gibson G."/>
            <person name="Gilbert D."/>
            <person name="Gnerre S."/>
            <person name="Godfrey J."/>
            <person name="Good R."/>
            <person name="Gotea V."/>
            <person name="Gravely B."/>
            <person name="Greenberg A.J."/>
            <person name="Griffiths-Jones S."/>
            <person name="Gross S."/>
            <person name="Guigo R."/>
            <person name="Gustafson E.A."/>
            <person name="Haerty W."/>
            <person name="Hahn M.W."/>
            <person name="Halligan D.L."/>
            <person name="Halpern A.L."/>
            <person name="Halter G.M."/>
            <person name="Han M.V."/>
            <person name="Heger A."/>
            <person name="Hillier L."/>
            <person name="Hinrichs A.S."/>
            <person name="Holmes I."/>
            <person name="Hoskins R.A."/>
            <person name="Hubisz M.J."/>
            <person name="Hultmark D."/>
            <person name="Huntley M.A."/>
            <person name="Jaffe D.B."/>
            <person name="Jagadeeshan S."/>
            <person name="Jeck W.R."/>
            <person name="Johnson J."/>
            <person name="Jones C.D."/>
            <person name="Jordan W.C."/>
            <person name="Karpen G.H."/>
            <person name="Kataoka E."/>
            <person name="Keightley P.D."/>
            <person name="Kheradpour P."/>
            <person name="Kirkness E.F."/>
            <person name="Koerich L.B."/>
            <person name="Kristiansen K."/>
            <person name="Kudrna D."/>
            <person name="Kulathinal R.J."/>
            <person name="Kumar S."/>
            <person name="Kwok R."/>
            <person name="Lander E."/>
            <person name="Langley C.H."/>
            <person name="Lapoint R."/>
            <person name="Lazzaro B.P."/>
            <person name="Lee S.J."/>
            <person name="Levesque L."/>
            <person name="Li R."/>
            <person name="Lin C.F."/>
            <person name="Lin M.F."/>
            <person name="Lindblad-Toh K."/>
            <person name="Llopart A."/>
            <person name="Long M."/>
            <person name="Low L."/>
            <person name="Lozovsky E."/>
            <person name="Lu J."/>
            <person name="Luo M."/>
            <person name="Machado C.A."/>
            <person name="Makalowski W."/>
            <person name="Marzo M."/>
            <person name="Matsuda M."/>
            <person name="Matzkin L."/>
            <person name="McAllister B."/>
            <person name="McBride C.S."/>
            <person name="McKernan B."/>
            <person name="McKernan K."/>
            <person name="Mendez-Lago M."/>
            <person name="Minx P."/>
            <person name="Mollenhauer M.U."/>
            <person name="Montooth K."/>
            <person name="Mount S.M."/>
            <person name="Mu X."/>
            <person name="Myers E."/>
            <person name="Negre B."/>
            <person name="Newfeld S."/>
            <person name="Nielsen R."/>
            <person name="Noor M.A."/>
            <person name="O'Grady P."/>
            <person name="Pachter L."/>
            <person name="Papaceit M."/>
            <person name="Parisi M.J."/>
            <person name="Parisi M."/>
            <person name="Parts L."/>
            <person name="Pedersen J.S."/>
            <person name="Pesole G."/>
            <person name="Phillippy A.M."/>
            <person name="Ponting C.P."/>
            <person name="Pop M."/>
            <person name="Porcelli D."/>
            <person name="Powell J.R."/>
            <person name="Prohaska S."/>
            <person name="Pruitt K."/>
            <person name="Puig M."/>
            <person name="Quesneville H."/>
            <person name="Ram K.R."/>
            <person name="Rand D."/>
            <person name="Rasmussen M.D."/>
            <person name="Reed L.K."/>
            <person name="Reenan R."/>
            <person name="Reily A."/>
            <person name="Remington K.A."/>
            <person name="Rieger T.T."/>
            <person name="Ritchie M.G."/>
            <person name="Robin C."/>
            <person name="Rogers Y.H."/>
            <person name="Rohde C."/>
            <person name="Rozas J."/>
            <person name="Rubenfield M.J."/>
            <person name="Ruiz A."/>
            <person name="Russo S."/>
            <person name="Salzberg S.L."/>
            <person name="Sanchez-Gracia A."/>
            <person name="Saranga D.J."/>
            <person name="Sato H."/>
            <person name="Schaeffer S.W."/>
            <person name="Schatz M.C."/>
            <person name="Schlenke T."/>
            <person name="Schwartz R."/>
            <person name="Segarra C."/>
            <person name="Singh R.S."/>
            <person name="Sirot L."/>
            <person name="Sirota M."/>
            <person name="Sisneros N.B."/>
            <person name="Smith C.D."/>
            <person name="Smith T.F."/>
            <person name="Spieth J."/>
            <person name="Stage D.E."/>
            <person name="Stark A."/>
            <person name="Stephan W."/>
            <person name="Strausberg R.L."/>
            <person name="Strempel S."/>
            <person name="Sturgill D."/>
            <person name="Sutton G."/>
            <person name="Sutton G.G."/>
            <person name="Tao W."/>
            <person name="Teichmann S."/>
            <person name="Tobari Y.N."/>
            <person name="Tomimura Y."/>
            <person name="Tsolas J.M."/>
            <person name="Valente V.L."/>
            <person name="Venter E."/>
            <person name="Venter J.C."/>
            <person name="Vicario S."/>
            <person name="Vieira F.G."/>
            <person name="Vilella A.J."/>
            <person name="Villasante A."/>
            <person name="Walenz B."/>
            <person name="Wang J."/>
            <person name="Wasserman M."/>
            <person name="Watts T."/>
            <person name="Wilson D."/>
            <person name="Wilson R.K."/>
            <person name="Wing R.A."/>
            <person name="Wolfner M.F."/>
            <person name="Wong A."/>
            <person name="Wong G.K."/>
            <person name="Wu C.I."/>
            <person name="Wu G."/>
            <person name="Yamamoto D."/>
            <person name="Yang H.P."/>
            <person name="Yang S.P."/>
            <person name="Yorke J.A."/>
            <person name="Yoshida K."/>
            <person name="Zdobnov E."/>
            <person name="Zhang P."/>
            <person name="Zhang Y."/>
            <person name="Zimin A.V."/>
            <person name="Baldwin J."/>
            <person name="Abdouelleil A."/>
            <person name="Abdulkadir J."/>
            <person name="Abebe A."/>
            <person name="Abera B."/>
            <person name="Abreu J."/>
            <person name="Acer S.C."/>
            <person name="Aftuck L."/>
            <person name="Alexander A."/>
            <person name="An P."/>
            <person name="Anderson E."/>
            <person name="Anderson S."/>
            <person name="Arachi H."/>
            <person name="Azer M."/>
            <person name="Bachantsang P."/>
            <person name="Barry A."/>
            <person name="Bayul T."/>
            <person name="Berlin A."/>
            <person name="Bessette D."/>
            <person name="Bloom T."/>
            <person name="Blye J."/>
            <person name="Boguslavskiy L."/>
            <person name="Bonnet C."/>
            <person name="Boukhgalter B."/>
            <person name="Bourzgui I."/>
            <person name="Brown A."/>
            <person name="Cahill P."/>
            <person name="Channer S."/>
            <person name="Cheshatsang Y."/>
            <person name="Chuda L."/>
            <person name="Citroen M."/>
            <person name="Collymore A."/>
            <person name="Cooke P."/>
            <person name="Costello M."/>
            <person name="D'Aco K."/>
            <person name="Daza R."/>
            <person name="De Haan G."/>
            <person name="DeGray S."/>
            <person name="DeMaso C."/>
            <person name="Dhargay N."/>
            <person name="Dooley K."/>
            <person name="Dooley E."/>
            <person name="Doricent M."/>
            <person name="Dorje P."/>
            <person name="Dorjee K."/>
            <person name="Dupes A."/>
            <person name="Elong R."/>
            <person name="Falk J."/>
            <person name="Farina A."/>
            <person name="Faro S."/>
            <person name="Ferguson D."/>
            <person name="Fisher S."/>
            <person name="Foley C.D."/>
            <person name="Franke A."/>
            <person name="Friedrich D."/>
            <person name="Gadbois L."/>
            <person name="Gearin G."/>
            <person name="Gearin C.R."/>
            <person name="Giannoukos G."/>
            <person name="Goode T."/>
            <person name="Graham J."/>
            <person name="Grandbois E."/>
            <person name="Grewal S."/>
            <person name="Gyaltsen K."/>
            <person name="Hafez N."/>
            <person name="Hagos B."/>
            <person name="Hall J."/>
            <person name="Henson C."/>
            <person name="Hollinger A."/>
            <person name="Honan T."/>
            <person name="Huard M.D."/>
            <person name="Hughes L."/>
            <person name="Hurhula B."/>
            <person name="Husby M.E."/>
            <person name="Kamat A."/>
            <person name="Kanga B."/>
            <person name="Kashin S."/>
            <person name="Khazanovich D."/>
            <person name="Kisner P."/>
            <person name="Lance K."/>
            <person name="Lara M."/>
            <person name="Lee W."/>
            <person name="Lennon N."/>
            <person name="Letendre F."/>
            <person name="LeVine R."/>
            <person name="Lipovsky A."/>
            <person name="Liu X."/>
            <person name="Liu J."/>
            <person name="Liu S."/>
            <person name="Lokyitsang T."/>
            <person name="Lokyitsang Y."/>
            <person name="Lubonja R."/>
            <person name="Lui A."/>
            <person name="MacDonald P."/>
            <person name="Magnisalis V."/>
            <person name="Maru K."/>
            <person name="Matthews C."/>
            <person name="McCusker W."/>
            <person name="McDonough S."/>
            <person name="Mehta T."/>
            <person name="Meldrim J."/>
            <person name="Meneus L."/>
            <person name="Mihai O."/>
            <person name="Mihalev A."/>
            <person name="Mihova T."/>
            <person name="Mittelman R."/>
            <person name="Mlenga V."/>
            <person name="Montmayeur A."/>
            <person name="Mulrain L."/>
            <person name="Navidi A."/>
            <person name="Naylor J."/>
            <person name="Negash T."/>
            <person name="Nguyen T."/>
            <person name="Nguyen N."/>
            <person name="Nicol R."/>
            <person name="Norbu C."/>
            <person name="Norbu N."/>
            <person name="Novod N."/>
            <person name="O'Neill B."/>
            <person name="Osman S."/>
            <person name="Markiewicz E."/>
            <person name="Oyono O.L."/>
            <person name="Patti C."/>
            <person name="Phunkhang P."/>
            <person name="Pierre F."/>
            <person name="Priest M."/>
            <person name="Raghuraman S."/>
            <person name="Rege F."/>
            <person name="Reyes R."/>
            <person name="Rise C."/>
            <person name="Rogov P."/>
            <person name="Ross K."/>
            <person name="Ryan E."/>
            <person name="Settipalli S."/>
            <person name="Shea T."/>
            <person name="Sherpa N."/>
            <person name="Shi L."/>
            <person name="Shih D."/>
            <person name="Sparrow T."/>
            <person name="Spaulding J."/>
            <person name="Stalker J."/>
            <person name="Stange-Thomann N."/>
            <person name="Stavropoulos S."/>
            <person name="Stone C."/>
            <person name="Strader C."/>
            <person name="Tesfaye S."/>
            <person name="Thomson T."/>
            <person name="Thoulutsang Y."/>
            <person name="Thoulutsang D."/>
            <person name="Topham K."/>
            <person name="Topping I."/>
            <person name="Tsamla T."/>
            <person name="Vassiliev H."/>
            <person name="Vo A."/>
            <person name="Wangchuk T."/>
            <person name="Wangdi T."/>
            <person name="Weiand M."/>
            <person name="Wilkinson J."/>
            <person name="Wilson A."/>
            <person name="Yadav S."/>
            <person name="Young G."/>
            <person name="Yu Q."/>
            <person name="Zembek L."/>
            <person name="Zhong D."/>
            <person name="Zimmer A."/>
            <person name="Zwirko Z."/>
            <person name="Jaffe D.B."/>
            <person name="Alvarez P."/>
            <person name="Brockman W."/>
            <person name="Butler J."/>
            <person name="Chin C."/>
            <person name="Gnerre S."/>
            <person name="Grabherr M."/>
            <person name="Kleber M."/>
            <person name="Mauceli E."/>
            <person name="MacCallum I."/>
        </authorList>
    </citation>
    <scope>NUCLEOTIDE SEQUENCE [LARGE SCALE GENOMIC DNA]</scope>
    <source>
        <strain evidence="3">Tucson 15287-2541.00</strain>
    </source>
</reference>
<dbReference type="HOGENOM" id="CLU_2910717_0_0_1"/>
<dbReference type="eggNOG" id="KOG3528">
    <property type="taxonomic scope" value="Eukaryota"/>
</dbReference>
<sequence length="62" mass="6631">HPCTEHDRKRPMKRMHHNSSASGGSSPSDESQGHGHGHGGSVALIENCSPMHTASLGRHKLI</sequence>
<dbReference type="OrthoDB" id="449487at2759"/>
<dbReference type="InParanoid" id="B4K4D4"/>
<feature type="region of interest" description="Disordered" evidence="1">
    <location>
        <begin position="1"/>
        <end position="46"/>
    </location>
</feature>
<dbReference type="STRING" id="7222.B4K4D4"/>
<evidence type="ECO:0000313" key="3">
    <source>
        <dbReference type="Proteomes" id="UP000001070"/>
    </source>
</evidence>
<dbReference type="EMBL" id="CH932068">
    <property type="protein sequence ID" value="EDW04426.1"/>
    <property type="molecule type" value="Genomic_DNA"/>
</dbReference>
<name>B4K4D4_DROGR</name>
<keyword evidence="3" id="KW-1185">Reference proteome</keyword>
<proteinExistence type="predicted"/>
<feature type="non-terminal residue" evidence="2">
    <location>
        <position position="1"/>
    </location>
</feature>
<dbReference type="Proteomes" id="UP000001070">
    <property type="component" value="Unassembled WGS sequence"/>
</dbReference>
<evidence type="ECO:0000313" key="2">
    <source>
        <dbReference type="EMBL" id="EDW04426.1"/>
    </source>
</evidence>
<accession>B4K4D4</accession>
<gene>
    <name evidence="2" type="primary">Dgri\GH11745</name>
    <name evidence="2" type="ORF">Dgri_GH11745</name>
</gene>
<evidence type="ECO:0000256" key="1">
    <source>
        <dbReference type="SAM" id="MobiDB-lite"/>
    </source>
</evidence>